<protein>
    <submittedName>
        <fullName evidence="10">Galactose/methyl galactoside import ATP-binding protein MglA</fullName>
        <ecNumber evidence="10">3.6.3.17</ecNumber>
    </submittedName>
</protein>
<evidence type="ECO:0000313" key="10">
    <source>
        <dbReference type="EMBL" id="TLC98325.1"/>
    </source>
</evidence>
<dbReference type="GO" id="GO:0005524">
    <property type="term" value="F:ATP binding"/>
    <property type="evidence" value="ECO:0007669"/>
    <property type="project" value="UniProtKB-KW"/>
</dbReference>
<keyword evidence="10" id="KW-0378">Hydrolase</keyword>
<dbReference type="CDD" id="cd03216">
    <property type="entry name" value="ABC_Carb_Monos_I"/>
    <property type="match status" value="1"/>
</dbReference>
<gene>
    <name evidence="10" type="primary">mglA_16</name>
    <name evidence="10" type="ORF">DSM106044_04841</name>
</gene>
<name>A0A4U8Q954_9FIRM</name>
<evidence type="ECO:0000256" key="7">
    <source>
        <dbReference type="ARBA" id="ARBA00022967"/>
    </source>
</evidence>
<keyword evidence="8" id="KW-0472">Membrane</keyword>
<dbReference type="CDD" id="cd03215">
    <property type="entry name" value="ABC_Carb_Monos_II"/>
    <property type="match status" value="1"/>
</dbReference>
<keyword evidence="4" id="KW-0677">Repeat</keyword>
<sequence length="497" mass="54908">MENLIELQNICKFFPGVKALNDVSLSIKKNSVHCIIGENGAGKSTLMKIMSGAYKRDKGLMVMDGQELNPSYPGDALKAGIGIVYQELNNFSHLDVASNLFIGRFPKRGRCIDYKTMYKEAEKLLERFGLGHIRPTDSMDHISLGAQQMVEIAMLLSMNVKLMILDEPTSALTDMEVELLYKLIDQVKAKDVSIVYISHKLDEVLHLADEISVLKDGEHVATFPNSPGLTRDDLVRYMVGRDVAYDYGVGTSKIQNEILRAENLCSGSKVKNVTFALRRGEILGFAGLEGSGRTEVVETIFGWRKKTGGTIQIGGKQVKITSPIDAKKNGIAYITKERKTLGLFLELSSEDNMSAANGRKFVKKGLVDYKHITKNAKEYQQKMQIKLSDVKQKVGNLSGGNQQKVLLSMWMTANPDIILIDEPTRGIDVGAKAEIHMLLRRLVGEGKAIIMISSEMPEIMAACDRVLVFHDGRITGELCGKEVTENGMMRLASGITA</sequence>
<dbReference type="PANTHER" id="PTHR43790">
    <property type="entry name" value="CARBOHYDRATE TRANSPORT ATP-BINDING PROTEIN MG119-RELATED"/>
    <property type="match status" value="1"/>
</dbReference>
<dbReference type="InterPro" id="IPR003593">
    <property type="entry name" value="AAA+_ATPase"/>
</dbReference>
<dbReference type="InterPro" id="IPR017871">
    <property type="entry name" value="ABC_transporter-like_CS"/>
</dbReference>
<accession>A0A4U8Q954</accession>
<dbReference type="SUPFAM" id="SSF52540">
    <property type="entry name" value="P-loop containing nucleoside triphosphate hydrolases"/>
    <property type="match status" value="2"/>
</dbReference>
<dbReference type="InterPro" id="IPR050107">
    <property type="entry name" value="ABC_carbohydrate_import_ATPase"/>
</dbReference>
<dbReference type="InterPro" id="IPR003439">
    <property type="entry name" value="ABC_transporter-like_ATP-bd"/>
</dbReference>
<dbReference type="SMART" id="SM00382">
    <property type="entry name" value="AAA"/>
    <property type="match status" value="2"/>
</dbReference>
<reference evidence="10 11" key="1">
    <citation type="journal article" date="2019" name="Anaerobe">
        <title>Detection of Robinsoniella peoriensis in multiple bone samples of a trauma patient.</title>
        <authorList>
            <person name="Schrottner P."/>
            <person name="Hartwich K."/>
            <person name="Bunk B."/>
            <person name="Schober I."/>
            <person name="Helbig S."/>
            <person name="Rudolph W.W."/>
            <person name="Gunzer F."/>
        </authorList>
    </citation>
    <scope>NUCLEOTIDE SEQUENCE [LARGE SCALE GENOMIC DNA]</scope>
    <source>
        <strain evidence="10 11">DSM 106044</strain>
    </source>
</reference>
<organism evidence="10 11">
    <name type="scientific">Robinsoniella peoriensis</name>
    <dbReference type="NCBI Taxonomy" id="180332"/>
    <lineage>
        <taxon>Bacteria</taxon>
        <taxon>Bacillati</taxon>
        <taxon>Bacillota</taxon>
        <taxon>Clostridia</taxon>
        <taxon>Lachnospirales</taxon>
        <taxon>Lachnospiraceae</taxon>
        <taxon>Robinsoniella</taxon>
    </lineage>
</organism>
<evidence type="ECO:0000256" key="6">
    <source>
        <dbReference type="ARBA" id="ARBA00022840"/>
    </source>
</evidence>
<feature type="domain" description="ABC transporter" evidence="9">
    <location>
        <begin position="254"/>
        <end position="496"/>
    </location>
</feature>
<evidence type="ECO:0000313" key="11">
    <source>
        <dbReference type="Proteomes" id="UP000306509"/>
    </source>
</evidence>
<dbReference type="RefSeq" id="WP_138003876.1">
    <property type="nucleotide sequence ID" value="NZ_QGQD01000097.1"/>
</dbReference>
<keyword evidence="5" id="KW-0547">Nucleotide-binding</keyword>
<dbReference type="FunFam" id="3.40.50.300:FF:000127">
    <property type="entry name" value="Ribose import ATP-binding protein RbsA"/>
    <property type="match status" value="1"/>
</dbReference>
<keyword evidence="11" id="KW-1185">Reference proteome</keyword>
<comment type="caution">
    <text evidence="10">The sequence shown here is derived from an EMBL/GenBank/DDBJ whole genome shotgun (WGS) entry which is preliminary data.</text>
</comment>
<dbReference type="InterPro" id="IPR027417">
    <property type="entry name" value="P-loop_NTPase"/>
</dbReference>
<evidence type="ECO:0000256" key="1">
    <source>
        <dbReference type="ARBA" id="ARBA00004202"/>
    </source>
</evidence>
<proteinExistence type="predicted"/>
<evidence type="ECO:0000259" key="9">
    <source>
        <dbReference type="PROSITE" id="PS50893"/>
    </source>
</evidence>
<dbReference type="Proteomes" id="UP000306509">
    <property type="component" value="Unassembled WGS sequence"/>
</dbReference>
<dbReference type="Gene3D" id="3.40.50.300">
    <property type="entry name" value="P-loop containing nucleotide triphosphate hydrolases"/>
    <property type="match status" value="2"/>
</dbReference>
<dbReference type="STRING" id="180332.GCA_000797495_03801"/>
<keyword evidence="6 10" id="KW-0067">ATP-binding</keyword>
<evidence type="ECO:0000256" key="4">
    <source>
        <dbReference type="ARBA" id="ARBA00022737"/>
    </source>
</evidence>
<evidence type="ECO:0000256" key="3">
    <source>
        <dbReference type="ARBA" id="ARBA00022475"/>
    </source>
</evidence>
<dbReference type="GO" id="GO:0005886">
    <property type="term" value="C:plasma membrane"/>
    <property type="evidence" value="ECO:0007669"/>
    <property type="project" value="UniProtKB-SubCell"/>
</dbReference>
<dbReference type="EMBL" id="QGQD01000097">
    <property type="protein sequence ID" value="TLC98325.1"/>
    <property type="molecule type" value="Genomic_DNA"/>
</dbReference>
<evidence type="ECO:0000256" key="5">
    <source>
        <dbReference type="ARBA" id="ARBA00022741"/>
    </source>
</evidence>
<feature type="domain" description="ABC transporter" evidence="9">
    <location>
        <begin position="5"/>
        <end position="241"/>
    </location>
</feature>
<dbReference type="GO" id="GO:0016887">
    <property type="term" value="F:ATP hydrolysis activity"/>
    <property type="evidence" value="ECO:0007669"/>
    <property type="project" value="InterPro"/>
</dbReference>
<comment type="subcellular location">
    <subcellularLocation>
        <location evidence="1">Cell membrane</location>
        <topology evidence="1">Peripheral membrane protein</topology>
    </subcellularLocation>
</comment>
<dbReference type="PROSITE" id="PS50893">
    <property type="entry name" value="ABC_TRANSPORTER_2"/>
    <property type="match status" value="2"/>
</dbReference>
<evidence type="ECO:0000256" key="2">
    <source>
        <dbReference type="ARBA" id="ARBA00022448"/>
    </source>
</evidence>
<dbReference type="PANTHER" id="PTHR43790:SF9">
    <property type="entry name" value="GALACTOFURANOSE TRANSPORTER ATP-BINDING PROTEIN YTFR"/>
    <property type="match status" value="1"/>
</dbReference>
<dbReference type="PROSITE" id="PS00211">
    <property type="entry name" value="ABC_TRANSPORTER_1"/>
    <property type="match status" value="1"/>
</dbReference>
<dbReference type="Pfam" id="PF00005">
    <property type="entry name" value="ABC_tran"/>
    <property type="match status" value="2"/>
</dbReference>
<evidence type="ECO:0000256" key="8">
    <source>
        <dbReference type="ARBA" id="ARBA00023136"/>
    </source>
</evidence>
<keyword evidence="2" id="KW-0813">Transport</keyword>
<dbReference type="EC" id="3.6.3.17" evidence="10"/>
<keyword evidence="7" id="KW-1278">Translocase</keyword>
<keyword evidence="3" id="KW-1003">Cell membrane</keyword>
<dbReference type="AlphaFoldDB" id="A0A4U8Q954"/>